<evidence type="ECO:0000313" key="3">
    <source>
        <dbReference type="EMBL" id="KAG2937372.1"/>
    </source>
</evidence>
<evidence type="ECO:0000259" key="2">
    <source>
        <dbReference type="Pfam" id="PF20179"/>
    </source>
</evidence>
<feature type="chain" id="PRO_5035828789" description="Mitochondrial splicing suppressor 51-like C-terminal domain-containing protein" evidence="1">
    <location>
        <begin position="22"/>
        <end position="487"/>
    </location>
</feature>
<feature type="domain" description="Mitochondrial splicing suppressor 51-like C-terminal" evidence="2">
    <location>
        <begin position="170"/>
        <end position="351"/>
    </location>
</feature>
<accession>A0A8T1DEA4</accession>
<dbReference type="VEuPathDB" id="FungiDB:PC110_g6078"/>
<feature type="signal peptide" evidence="1">
    <location>
        <begin position="1"/>
        <end position="21"/>
    </location>
</feature>
<dbReference type="AlphaFoldDB" id="A0A8T1DEA4"/>
<sequence>MLKQLVLLRPSLLGAVRCISARQVRVPGAQSLVGAVARLPCLQCGSQTALSLSRSADIGDVLAERVDCGRTQLPLACSKECAHTLQETKSEVLALYDSMIEDVEYSATPDASKLFAEVLQPSRRENSKWESDRHLTSWTDYLKLYHPDERWLEDVRALRLLSSAYSYVMTLSRFLPELMDQYQTDNAKKFELHVVGARAEAMMPRYLWDELSFFHPGRQFGIKLIGDHVPVMTARKKTPTTRENENQFIQLDMINGLYHKVEAKKLGNPDAFVLYNPGIGHRHLRESWEPTLQAVLASRKPILMTSFSLEDQRRDIAALQDMATNNPVLKQHELQFRCRAKQNSFRSLKYQCNWARSPRRNRRHHDDDTLSEDFQATLACLGQQRSHGRPLPYSFTWCRVCCPRTAFGLYVLQYSTEYCARVTSGFACNVRHEPLKCDGCHPDASVVSSGGCICRLRVVFKEWPKDRLDINAYEAQLQSRGNLALSE</sequence>
<dbReference type="EMBL" id="RCMI01000079">
    <property type="protein sequence ID" value="KAG2937372.1"/>
    <property type="molecule type" value="Genomic_DNA"/>
</dbReference>
<dbReference type="PANTHER" id="PTHR28069:SF1">
    <property type="entry name" value="PROTEIN MSS51, MITOCHONDRIAL"/>
    <property type="match status" value="1"/>
</dbReference>
<keyword evidence="1" id="KW-0732">Signal</keyword>
<gene>
    <name evidence="3" type="ORF">PC115_g4267</name>
</gene>
<organism evidence="3 4">
    <name type="scientific">Phytophthora cactorum</name>
    <dbReference type="NCBI Taxonomy" id="29920"/>
    <lineage>
        <taxon>Eukaryota</taxon>
        <taxon>Sar</taxon>
        <taxon>Stramenopiles</taxon>
        <taxon>Oomycota</taxon>
        <taxon>Peronosporomycetes</taxon>
        <taxon>Peronosporales</taxon>
        <taxon>Peronosporaceae</taxon>
        <taxon>Phytophthora</taxon>
    </lineage>
</organism>
<dbReference type="PANTHER" id="PTHR28069">
    <property type="entry name" value="GH20023P"/>
    <property type="match status" value="1"/>
</dbReference>
<dbReference type="Proteomes" id="UP000774804">
    <property type="component" value="Unassembled WGS sequence"/>
</dbReference>
<evidence type="ECO:0000313" key="4">
    <source>
        <dbReference type="Proteomes" id="UP000774804"/>
    </source>
</evidence>
<name>A0A8T1DEA4_9STRA</name>
<protein>
    <recommendedName>
        <fullName evidence="2">Mitochondrial splicing suppressor 51-like C-terminal domain-containing protein</fullName>
    </recommendedName>
</protein>
<dbReference type="InterPro" id="IPR046824">
    <property type="entry name" value="Mss51-like_C"/>
</dbReference>
<dbReference type="Pfam" id="PF20179">
    <property type="entry name" value="MSS51_C"/>
    <property type="match status" value="1"/>
</dbReference>
<proteinExistence type="predicted"/>
<reference evidence="3" key="1">
    <citation type="submission" date="2018-10" db="EMBL/GenBank/DDBJ databases">
        <title>Effector identification in a new, highly contiguous assembly of the strawberry crown rot pathogen Phytophthora cactorum.</title>
        <authorList>
            <person name="Armitage A.D."/>
            <person name="Nellist C.F."/>
            <person name="Bates H."/>
            <person name="Vickerstaff R.J."/>
            <person name="Harrison R.J."/>
        </authorList>
    </citation>
    <scope>NUCLEOTIDE SEQUENCE</scope>
    <source>
        <strain evidence="3">4032</strain>
    </source>
</reference>
<comment type="caution">
    <text evidence="3">The sequence shown here is derived from an EMBL/GenBank/DDBJ whole genome shotgun (WGS) entry which is preliminary data.</text>
</comment>
<evidence type="ECO:0000256" key="1">
    <source>
        <dbReference type="SAM" id="SignalP"/>
    </source>
</evidence>